<sequence length="290" mass="31908">MLIACAQTDIEFAAVDRNVSRVCQWLEKAAQIDVVDSKQTGRNLGADLVIFPECMLTGYVYETRDSAFKNALTLDSPQLRKVSQTCQACQLLAVIGFIERKDDQIFNACALIGGQGVLACYRKVHLPHLGIDRFADRGTQSYEPVEASTARGSQFKLGMAICYDGSFSEPSRCLALNGADLVALPTNWPLEGQQVAEIVPRARSHENNLFFAAANRVGCENGTVFSGQSSICGPDGIVLTAADATSEILIWAEIDIEQARTKRIERVPGAHVIDRFADRQPEYYGRIMRR</sequence>
<dbReference type="InterPro" id="IPR003010">
    <property type="entry name" value="C-N_Hydrolase"/>
</dbReference>
<evidence type="ECO:0000313" key="4">
    <source>
        <dbReference type="Proteomes" id="UP001239462"/>
    </source>
</evidence>
<comment type="caution">
    <text evidence="3">The sequence shown here is derived from an EMBL/GenBank/DDBJ whole genome shotgun (WGS) entry which is preliminary data.</text>
</comment>
<evidence type="ECO:0000256" key="1">
    <source>
        <dbReference type="ARBA" id="ARBA00022801"/>
    </source>
</evidence>
<dbReference type="Gene3D" id="3.60.110.10">
    <property type="entry name" value="Carbon-nitrogen hydrolase"/>
    <property type="match status" value="1"/>
</dbReference>
<keyword evidence="1 3" id="KW-0378">Hydrolase</keyword>
<dbReference type="PANTHER" id="PTHR43674:SF16">
    <property type="entry name" value="CARBON-NITROGEN FAMILY, PUTATIVE (AFU_ORTHOLOGUE AFUA_5G02350)-RELATED"/>
    <property type="match status" value="1"/>
</dbReference>
<dbReference type="InterPro" id="IPR036526">
    <property type="entry name" value="C-N_Hydrolase_sf"/>
</dbReference>
<name>A0ABT7PJ13_9BACT</name>
<protein>
    <submittedName>
        <fullName evidence="3">Carbon-nitrogen hydrolase family protein</fullName>
    </submittedName>
</protein>
<evidence type="ECO:0000259" key="2">
    <source>
        <dbReference type="PROSITE" id="PS50263"/>
    </source>
</evidence>
<dbReference type="RefSeq" id="WP_289164121.1">
    <property type="nucleotide sequence ID" value="NZ_JASZZN010000009.1"/>
</dbReference>
<gene>
    <name evidence="3" type="ORF">QTN89_13660</name>
</gene>
<dbReference type="GO" id="GO:0016787">
    <property type="term" value="F:hydrolase activity"/>
    <property type="evidence" value="ECO:0007669"/>
    <property type="project" value="UniProtKB-KW"/>
</dbReference>
<dbReference type="EMBL" id="JASZZN010000009">
    <property type="protein sequence ID" value="MDM4016485.1"/>
    <property type="molecule type" value="Genomic_DNA"/>
</dbReference>
<organism evidence="3 4">
    <name type="scientific">Roseiconus lacunae</name>
    <dbReference type="NCBI Taxonomy" id="2605694"/>
    <lineage>
        <taxon>Bacteria</taxon>
        <taxon>Pseudomonadati</taxon>
        <taxon>Planctomycetota</taxon>
        <taxon>Planctomycetia</taxon>
        <taxon>Pirellulales</taxon>
        <taxon>Pirellulaceae</taxon>
        <taxon>Roseiconus</taxon>
    </lineage>
</organism>
<reference evidence="3 4" key="1">
    <citation type="submission" date="2023-06" db="EMBL/GenBank/DDBJ databases">
        <title>Roseiconus lacunae JC819 isolated from Gulf of Mannar region, Tamil Nadu.</title>
        <authorList>
            <person name="Pk S."/>
            <person name="Ch S."/>
            <person name="Ch V.R."/>
        </authorList>
    </citation>
    <scope>NUCLEOTIDE SEQUENCE [LARGE SCALE GENOMIC DNA]</scope>
    <source>
        <strain evidence="3 4">JC819</strain>
    </source>
</reference>
<dbReference type="PROSITE" id="PS50263">
    <property type="entry name" value="CN_HYDROLASE"/>
    <property type="match status" value="1"/>
</dbReference>
<dbReference type="SUPFAM" id="SSF56317">
    <property type="entry name" value="Carbon-nitrogen hydrolase"/>
    <property type="match status" value="1"/>
</dbReference>
<keyword evidence="4" id="KW-1185">Reference proteome</keyword>
<evidence type="ECO:0000313" key="3">
    <source>
        <dbReference type="EMBL" id="MDM4016485.1"/>
    </source>
</evidence>
<dbReference type="PANTHER" id="PTHR43674">
    <property type="entry name" value="NITRILASE C965.09-RELATED"/>
    <property type="match status" value="1"/>
</dbReference>
<dbReference type="Pfam" id="PF00795">
    <property type="entry name" value="CN_hydrolase"/>
    <property type="match status" value="1"/>
</dbReference>
<feature type="domain" description="CN hydrolase" evidence="2">
    <location>
        <begin position="1"/>
        <end position="256"/>
    </location>
</feature>
<dbReference type="CDD" id="cd07197">
    <property type="entry name" value="nitrilase"/>
    <property type="match status" value="1"/>
</dbReference>
<accession>A0ABT7PJ13</accession>
<proteinExistence type="predicted"/>
<dbReference type="Proteomes" id="UP001239462">
    <property type="component" value="Unassembled WGS sequence"/>
</dbReference>
<dbReference type="InterPro" id="IPR050345">
    <property type="entry name" value="Aliph_Amidase/BUP"/>
</dbReference>